<dbReference type="AlphaFoldDB" id="A0A2I0AW77"/>
<gene>
    <name evidence="1" type="ORF">AXF42_Ash011916</name>
</gene>
<dbReference type="Proteomes" id="UP000236161">
    <property type="component" value="Unassembled WGS sequence"/>
</dbReference>
<evidence type="ECO:0000313" key="1">
    <source>
        <dbReference type="EMBL" id="PKA59791.1"/>
    </source>
</evidence>
<keyword evidence="2" id="KW-1185">Reference proteome</keyword>
<evidence type="ECO:0000313" key="2">
    <source>
        <dbReference type="Proteomes" id="UP000236161"/>
    </source>
</evidence>
<dbReference type="EMBL" id="KZ451944">
    <property type="protein sequence ID" value="PKA59791.1"/>
    <property type="molecule type" value="Genomic_DNA"/>
</dbReference>
<proteinExistence type="predicted"/>
<sequence>MFSCRHWLMKISWIKRASEVLRFFPSVVLRDQTGSSTLGATVQRRFLHQDPTLVGGTICLPLVGVLKRAKLLLFRPDG</sequence>
<accession>A0A2I0AW77</accession>
<name>A0A2I0AW77_9ASPA</name>
<organism evidence="1 2">
    <name type="scientific">Apostasia shenzhenica</name>
    <dbReference type="NCBI Taxonomy" id="1088818"/>
    <lineage>
        <taxon>Eukaryota</taxon>
        <taxon>Viridiplantae</taxon>
        <taxon>Streptophyta</taxon>
        <taxon>Embryophyta</taxon>
        <taxon>Tracheophyta</taxon>
        <taxon>Spermatophyta</taxon>
        <taxon>Magnoliopsida</taxon>
        <taxon>Liliopsida</taxon>
        <taxon>Asparagales</taxon>
        <taxon>Orchidaceae</taxon>
        <taxon>Apostasioideae</taxon>
        <taxon>Apostasia</taxon>
    </lineage>
</organism>
<reference evidence="1 2" key="1">
    <citation type="journal article" date="2017" name="Nature">
        <title>The Apostasia genome and the evolution of orchids.</title>
        <authorList>
            <person name="Zhang G.Q."/>
            <person name="Liu K.W."/>
            <person name="Li Z."/>
            <person name="Lohaus R."/>
            <person name="Hsiao Y.Y."/>
            <person name="Niu S.C."/>
            <person name="Wang J.Y."/>
            <person name="Lin Y.C."/>
            <person name="Xu Q."/>
            <person name="Chen L.J."/>
            <person name="Yoshida K."/>
            <person name="Fujiwara S."/>
            <person name="Wang Z.W."/>
            <person name="Zhang Y.Q."/>
            <person name="Mitsuda N."/>
            <person name="Wang M."/>
            <person name="Liu G.H."/>
            <person name="Pecoraro L."/>
            <person name="Huang H.X."/>
            <person name="Xiao X.J."/>
            <person name="Lin M."/>
            <person name="Wu X.Y."/>
            <person name="Wu W.L."/>
            <person name="Chen Y.Y."/>
            <person name="Chang S.B."/>
            <person name="Sakamoto S."/>
            <person name="Ohme-Takagi M."/>
            <person name="Yagi M."/>
            <person name="Zeng S.J."/>
            <person name="Shen C.Y."/>
            <person name="Yeh C.M."/>
            <person name="Luo Y.B."/>
            <person name="Tsai W.C."/>
            <person name="Van de Peer Y."/>
            <person name="Liu Z.J."/>
        </authorList>
    </citation>
    <scope>NUCLEOTIDE SEQUENCE [LARGE SCALE GENOMIC DNA]</scope>
    <source>
        <strain evidence="2">cv. Shenzhen</strain>
        <tissue evidence="1">Stem</tissue>
    </source>
</reference>
<protein>
    <submittedName>
        <fullName evidence="1">Uncharacterized protein</fullName>
    </submittedName>
</protein>